<evidence type="ECO:0000259" key="11">
    <source>
        <dbReference type="Pfam" id="PF01467"/>
    </source>
</evidence>
<evidence type="ECO:0000256" key="5">
    <source>
        <dbReference type="ARBA" id="ARBA00022695"/>
    </source>
</evidence>
<dbReference type="GO" id="GO:0009435">
    <property type="term" value="P:NAD+ biosynthetic process"/>
    <property type="evidence" value="ECO:0007669"/>
    <property type="project" value="UniProtKB-UniRule"/>
</dbReference>
<dbReference type="RefSeq" id="WP_282201247.1">
    <property type="nucleotide sequence ID" value="NZ_BOQE01000001.1"/>
</dbReference>
<evidence type="ECO:0000256" key="1">
    <source>
        <dbReference type="ARBA" id="ARBA00002324"/>
    </source>
</evidence>
<keyword evidence="4 10" id="KW-0808">Transferase</keyword>
<dbReference type="AlphaFoldDB" id="A0AAV4LKS3"/>
<gene>
    <name evidence="10 12" type="primary">nadD</name>
    <name evidence="12" type="ORF">DNHGIG_39090</name>
</gene>
<protein>
    <recommendedName>
        <fullName evidence="10">Probable nicotinate-nucleotide adenylyltransferase</fullName>
        <ecNumber evidence="10">2.7.7.18</ecNumber>
    </recommendedName>
    <alternativeName>
        <fullName evidence="10">Deamido-NAD(+) diphosphorylase</fullName>
    </alternativeName>
    <alternativeName>
        <fullName evidence="10">Deamido-NAD(+) pyrophosphorylase</fullName>
    </alternativeName>
    <alternativeName>
        <fullName evidence="10">Nicotinate mononucleotide adenylyltransferase</fullName>
        <shortName evidence="10">NaMN adenylyltransferase</shortName>
    </alternativeName>
</protein>
<keyword evidence="5 10" id="KW-0548">Nucleotidyltransferase</keyword>
<evidence type="ECO:0000256" key="3">
    <source>
        <dbReference type="ARBA" id="ARBA00022642"/>
    </source>
</evidence>
<dbReference type="PANTHER" id="PTHR39321">
    <property type="entry name" value="NICOTINATE-NUCLEOTIDE ADENYLYLTRANSFERASE-RELATED"/>
    <property type="match status" value="1"/>
</dbReference>
<name>A0AAV4LKS3_9BACL</name>
<reference evidence="12" key="1">
    <citation type="journal article" date="2023" name="Int. J. Syst. Evol. Microbiol.">
        <title>Collibacillus ludicampi gen. nov., sp. nov., a new soil bacterium of the family Alicyclobacillaceae.</title>
        <authorList>
            <person name="Jojima T."/>
            <person name="Ioku Y."/>
            <person name="Fukuta Y."/>
            <person name="Shirasaka N."/>
            <person name="Matsumura Y."/>
            <person name="Mori M."/>
        </authorList>
    </citation>
    <scope>NUCLEOTIDE SEQUENCE</scope>
    <source>
        <strain evidence="12">TP075</strain>
    </source>
</reference>
<keyword evidence="3 10" id="KW-0662">Pyridine nucleotide biosynthesis</keyword>
<comment type="catalytic activity">
    <reaction evidence="9 10">
        <text>nicotinate beta-D-ribonucleotide + ATP + H(+) = deamido-NAD(+) + diphosphate</text>
        <dbReference type="Rhea" id="RHEA:22860"/>
        <dbReference type="ChEBI" id="CHEBI:15378"/>
        <dbReference type="ChEBI" id="CHEBI:30616"/>
        <dbReference type="ChEBI" id="CHEBI:33019"/>
        <dbReference type="ChEBI" id="CHEBI:57502"/>
        <dbReference type="ChEBI" id="CHEBI:58437"/>
        <dbReference type="EC" id="2.7.7.18"/>
    </reaction>
</comment>
<evidence type="ECO:0000256" key="2">
    <source>
        <dbReference type="ARBA" id="ARBA00005019"/>
    </source>
</evidence>
<dbReference type="EC" id="2.7.7.18" evidence="10"/>
<comment type="caution">
    <text evidence="12">The sequence shown here is derived from an EMBL/GenBank/DDBJ whole genome shotgun (WGS) entry which is preliminary data.</text>
</comment>
<dbReference type="GO" id="GO:0005524">
    <property type="term" value="F:ATP binding"/>
    <property type="evidence" value="ECO:0007669"/>
    <property type="project" value="UniProtKB-KW"/>
</dbReference>
<dbReference type="NCBIfam" id="TIGR00125">
    <property type="entry name" value="cyt_tran_rel"/>
    <property type="match status" value="1"/>
</dbReference>
<evidence type="ECO:0000256" key="6">
    <source>
        <dbReference type="ARBA" id="ARBA00022741"/>
    </source>
</evidence>
<evidence type="ECO:0000256" key="8">
    <source>
        <dbReference type="ARBA" id="ARBA00023027"/>
    </source>
</evidence>
<organism evidence="12 13">
    <name type="scientific">Collibacillus ludicampi</name>
    <dbReference type="NCBI Taxonomy" id="2771369"/>
    <lineage>
        <taxon>Bacteria</taxon>
        <taxon>Bacillati</taxon>
        <taxon>Bacillota</taxon>
        <taxon>Bacilli</taxon>
        <taxon>Bacillales</taxon>
        <taxon>Alicyclobacillaceae</taxon>
        <taxon>Collibacillus</taxon>
    </lineage>
</organism>
<dbReference type="InterPro" id="IPR005248">
    <property type="entry name" value="NadD/NMNAT"/>
</dbReference>
<dbReference type="SUPFAM" id="SSF52374">
    <property type="entry name" value="Nucleotidylyl transferase"/>
    <property type="match status" value="1"/>
</dbReference>
<dbReference type="InterPro" id="IPR004821">
    <property type="entry name" value="Cyt_trans-like"/>
</dbReference>
<keyword evidence="8 10" id="KW-0520">NAD</keyword>
<dbReference type="Gene3D" id="3.40.50.620">
    <property type="entry name" value="HUPs"/>
    <property type="match status" value="1"/>
</dbReference>
<evidence type="ECO:0000256" key="7">
    <source>
        <dbReference type="ARBA" id="ARBA00022840"/>
    </source>
</evidence>
<dbReference type="Proteomes" id="UP001057291">
    <property type="component" value="Unassembled WGS sequence"/>
</dbReference>
<evidence type="ECO:0000313" key="12">
    <source>
        <dbReference type="EMBL" id="GIM48360.1"/>
    </source>
</evidence>
<dbReference type="GO" id="GO:0004515">
    <property type="term" value="F:nicotinate-nucleotide adenylyltransferase activity"/>
    <property type="evidence" value="ECO:0007669"/>
    <property type="project" value="UniProtKB-UniRule"/>
</dbReference>
<keyword evidence="7 10" id="KW-0067">ATP-binding</keyword>
<dbReference type="InterPro" id="IPR014729">
    <property type="entry name" value="Rossmann-like_a/b/a_fold"/>
</dbReference>
<comment type="function">
    <text evidence="1 10">Catalyzes the reversible adenylation of nicotinate mononucleotide (NaMN) to nicotinic acid adenine dinucleotide (NaAD).</text>
</comment>
<dbReference type="EMBL" id="BOQE01000001">
    <property type="protein sequence ID" value="GIM48360.1"/>
    <property type="molecule type" value="Genomic_DNA"/>
</dbReference>
<dbReference type="NCBIfam" id="TIGR00482">
    <property type="entry name" value="nicotinate (nicotinamide) nucleotide adenylyltransferase"/>
    <property type="match status" value="1"/>
</dbReference>
<keyword evidence="6 10" id="KW-0547">Nucleotide-binding</keyword>
<comment type="similarity">
    <text evidence="10">Belongs to the NadD family.</text>
</comment>
<dbReference type="Pfam" id="PF01467">
    <property type="entry name" value="CTP_transf_like"/>
    <property type="match status" value="1"/>
</dbReference>
<evidence type="ECO:0000313" key="13">
    <source>
        <dbReference type="Proteomes" id="UP001057291"/>
    </source>
</evidence>
<dbReference type="PANTHER" id="PTHR39321:SF3">
    <property type="entry name" value="PHOSPHOPANTETHEINE ADENYLYLTRANSFERASE"/>
    <property type="match status" value="1"/>
</dbReference>
<accession>A0AAV4LKS3</accession>
<feature type="domain" description="Cytidyltransferase-like" evidence="11">
    <location>
        <begin position="5"/>
        <end position="173"/>
    </location>
</feature>
<evidence type="ECO:0000256" key="9">
    <source>
        <dbReference type="ARBA" id="ARBA00048721"/>
    </source>
</evidence>
<dbReference type="CDD" id="cd02165">
    <property type="entry name" value="NMNAT"/>
    <property type="match status" value="1"/>
</dbReference>
<proteinExistence type="inferred from homology"/>
<dbReference type="HAMAP" id="MF_00244">
    <property type="entry name" value="NaMN_adenylyltr"/>
    <property type="match status" value="1"/>
</dbReference>
<sequence>MRVGLFGGTFDPIHTGHLVVAMLAKEALNLDKVYFIPAGVPPHKRDKRITEGIHRYRMVQLAIQGYDEYEVLDWELKQNQPSYTVDTLSWYCRTHPSHDPFFIMGADMLLDLPNWQKADRVIELTDIIAVTRPGFNQAMSEQYLRLLPASWRKHIHFVDMPGLEISSTWLRERLDQGLSVAHLVPDRVICYIKENRLYG</sequence>
<dbReference type="NCBIfam" id="NF000840">
    <property type="entry name" value="PRK00071.1-3"/>
    <property type="match status" value="1"/>
</dbReference>
<evidence type="ECO:0000256" key="10">
    <source>
        <dbReference type="HAMAP-Rule" id="MF_00244"/>
    </source>
</evidence>
<comment type="pathway">
    <text evidence="2 10">Cofactor biosynthesis; NAD(+) biosynthesis; deamido-NAD(+) from nicotinate D-ribonucleotide: step 1/1.</text>
</comment>
<evidence type="ECO:0000256" key="4">
    <source>
        <dbReference type="ARBA" id="ARBA00022679"/>
    </source>
</evidence>
<keyword evidence="13" id="KW-1185">Reference proteome</keyword>